<feature type="region of interest" description="Disordered" evidence="2">
    <location>
        <begin position="219"/>
        <end position="259"/>
    </location>
</feature>
<feature type="coiled-coil region" evidence="1">
    <location>
        <begin position="73"/>
        <end position="100"/>
    </location>
</feature>
<protein>
    <submittedName>
        <fullName evidence="3">Uncharacterized protein</fullName>
    </submittedName>
</protein>
<name>A0AAU7TLU0_9ACTN</name>
<sequence length="259" mass="27444">MSMELSAAELADQVHNAVASVRVRLGRAVECAEELDQVLWETENALRDLPVRPQGELTEGERSSALSTGAYQAREINTLVRRAQNELDGVREQLDAAGSALTQAKGYLDEFDQFPGTTNPERQVTSADLRKQLTGLETAIATADAGAGRTADRLGAARTNIGKIVPVHGEERNRNVALVYEAGEAVTKDLSGLQAGLGAASSAHTRAVQSAATADDLANAVRAAANPTPASARQTPASSSAQDHRDRTAKAPRDQQLKR</sequence>
<organism evidence="3">
    <name type="scientific">Kribbella sp. HUAS MG21</name>
    <dbReference type="NCBI Taxonomy" id="3160966"/>
    <lineage>
        <taxon>Bacteria</taxon>
        <taxon>Bacillati</taxon>
        <taxon>Actinomycetota</taxon>
        <taxon>Actinomycetes</taxon>
        <taxon>Propionibacteriales</taxon>
        <taxon>Kribbellaceae</taxon>
        <taxon>Kribbella</taxon>
    </lineage>
</organism>
<dbReference type="AlphaFoldDB" id="A0AAU7TLU0"/>
<evidence type="ECO:0000256" key="1">
    <source>
        <dbReference type="SAM" id="Coils"/>
    </source>
</evidence>
<dbReference type="EMBL" id="CP158165">
    <property type="protein sequence ID" value="XBV27928.1"/>
    <property type="molecule type" value="Genomic_DNA"/>
</dbReference>
<feature type="compositionally biased region" description="Basic and acidic residues" evidence="2">
    <location>
        <begin position="242"/>
        <end position="259"/>
    </location>
</feature>
<reference evidence="3" key="1">
    <citation type="submission" date="2024-06" db="EMBL/GenBank/DDBJ databases">
        <title>Kribbella sp. strain HUAS MG21 genome sequences.</title>
        <authorList>
            <person name="Mo P."/>
        </authorList>
    </citation>
    <scope>NUCLEOTIDE SEQUENCE</scope>
    <source>
        <strain evidence="3">HUAS MG21</strain>
    </source>
</reference>
<proteinExistence type="predicted"/>
<evidence type="ECO:0000313" key="3">
    <source>
        <dbReference type="EMBL" id="XBV27928.1"/>
    </source>
</evidence>
<feature type="compositionally biased region" description="Low complexity" evidence="2">
    <location>
        <begin position="219"/>
        <end position="233"/>
    </location>
</feature>
<keyword evidence="1" id="KW-0175">Coiled coil</keyword>
<gene>
    <name evidence="3" type="ORF">ABN611_16185</name>
</gene>
<evidence type="ECO:0000256" key="2">
    <source>
        <dbReference type="SAM" id="MobiDB-lite"/>
    </source>
</evidence>
<dbReference type="RefSeq" id="WP_350280705.1">
    <property type="nucleotide sequence ID" value="NZ_CP158165.1"/>
</dbReference>
<accession>A0AAU7TLU0</accession>